<dbReference type="EMBL" id="JAATIQ010000009">
    <property type="protein sequence ID" value="KAF4401917.1"/>
    <property type="molecule type" value="Genomic_DNA"/>
</dbReference>
<evidence type="ECO:0000313" key="3">
    <source>
        <dbReference type="EMBL" id="KAF4401917.1"/>
    </source>
</evidence>
<protein>
    <recommendedName>
        <fullName evidence="2">Fungal lipase-type domain-containing protein</fullName>
    </recommendedName>
</protein>
<accession>A0A7J6I2Z3</accession>
<dbReference type="Proteomes" id="UP000583929">
    <property type="component" value="Unassembled WGS sequence"/>
</dbReference>
<sequence length="493" mass="55840">MLLNSKEVGLFDLIYIIYSSKVVKKKLLVDSSYKDEENLCRRWIIFVSIGAQKVLHALSVPMAMFGSAIEMGLNILSTNGNFFNLVLNFIRGKVVIPERGSASFKSVIANLEWRVRLDPSIKHGDPRYNAALSIMASKISYENQPFIQNVLTHNWKVRSLGFGSRSRSWLWRSGLSSSPGLGPCLGVDWGWGLNSGSGLDYQNKATTQAFIMRDKGEDHDTIVVAFRGTKPFDADAWSSDIDISWYEIKGVGKIHGGFMKALGLQKSKGFPKEVGFEKNKPFAYYEIRNKVKKLLEENDKAKLIVTGHSLGGALAAVFTAILSYHDEKWLLQRLEGVYTFGQPRVGDQTFCQFMEDKLVEHDIHYFRFVYGYDLVPRLPYDDDSLMFKHFGTCVYSNMHYLAKVVDEEPNKNYFSPVKVIPMMVNALGELVRSFTLPLWKGNEYKEGSLMRFMRIVGLLIPGIPAHCPQDYVNATRLITSPPHFLLPPKDKSQ</sequence>
<feature type="domain" description="Fungal lipase-type" evidence="2">
    <location>
        <begin position="223"/>
        <end position="381"/>
    </location>
</feature>
<organism evidence="3 4">
    <name type="scientific">Cannabis sativa</name>
    <name type="common">Hemp</name>
    <name type="synonym">Marijuana</name>
    <dbReference type="NCBI Taxonomy" id="3483"/>
    <lineage>
        <taxon>Eukaryota</taxon>
        <taxon>Viridiplantae</taxon>
        <taxon>Streptophyta</taxon>
        <taxon>Embryophyta</taxon>
        <taxon>Tracheophyta</taxon>
        <taxon>Spermatophyta</taxon>
        <taxon>Magnoliopsida</taxon>
        <taxon>eudicotyledons</taxon>
        <taxon>Gunneridae</taxon>
        <taxon>Pentapetalae</taxon>
        <taxon>rosids</taxon>
        <taxon>fabids</taxon>
        <taxon>Rosales</taxon>
        <taxon>Cannabaceae</taxon>
        <taxon>Cannabis</taxon>
    </lineage>
</organism>
<gene>
    <name evidence="3" type="ORF">G4B88_017429</name>
</gene>
<proteinExistence type="predicted"/>
<reference evidence="3 4" key="1">
    <citation type="journal article" date="2020" name="bioRxiv">
        <title>Sequence and annotation of 42 cannabis genomes reveals extensive copy number variation in cannabinoid synthesis and pathogen resistance genes.</title>
        <authorList>
            <person name="Mckernan K.J."/>
            <person name="Helbert Y."/>
            <person name="Kane L.T."/>
            <person name="Ebling H."/>
            <person name="Zhang L."/>
            <person name="Liu B."/>
            <person name="Eaton Z."/>
            <person name="Mclaughlin S."/>
            <person name="Kingan S."/>
            <person name="Baybayan P."/>
            <person name="Concepcion G."/>
            <person name="Jordan M."/>
            <person name="Riva A."/>
            <person name="Barbazuk W."/>
            <person name="Harkins T."/>
        </authorList>
    </citation>
    <scope>NUCLEOTIDE SEQUENCE [LARGE SCALE GENOMIC DNA]</scope>
    <source>
        <strain evidence="4">cv. Jamaican Lion 4</strain>
        <tissue evidence="3">Leaf</tissue>
    </source>
</reference>
<dbReference type="Pfam" id="PF01764">
    <property type="entry name" value="Lipase_3"/>
    <property type="match status" value="1"/>
</dbReference>
<dbReference type="InterPro" id="IPR044819">
    <property type="entry name" value="OBL-like"/>
</dbReference>
<dbReference type="AlphaFoldDB" id="A0A7J6I2Z3"/>
<evidence type="ECO:0000256" key="1">
    <source>
        <dbReference type="ARBA" id="ARBA00022801"/>
    </source>
</evidence>
<dbReference type="PANTHER" id="PTHR46086:SF17">
    <property type="entry name" value="ALPHA_BETA-HYDROLASES SUPERFAMILY PROTEIN"/>
    <property type="match status" value="1"/>
</dbReference>
<dbReference type="CDD" id="cd00519">
    <property type="entry name" value="Lipase_3"/>
    <property type="match status" value="1"/>
</dbReference>
<dbReference type="GO" id="GO:0006629">
    <property type="term" value="P:lipid metabolic process"/>
    <property type="evidence" value="ECO:0007669"/>
    <property type="project" value="InterPro"/>
</dbReference>
<evidence type="ECO:0000259" key="2">
    <source>
        <dbReference type="Pfam" id="PF01764"/>
    </source>
</evidence>
<keyword evidence="1" id="KW-0378">Hydrolase</keyword>
<dbReference type="InterPro" id="IPR029058">
    <property type="entry name" value="AB_hydrolase_fold"/>
</dbReference>
<dbReference type="InterPro" id="IPR002921">
    <property type="entry name" value="Fungal_lipase-type"/>
</dbReference>
<comment type="caution">
    <text evidence="3">The sequence shown here is derived from an EMBL/GenBank/DDBJ whole genome shotgun (WGS) entry which is preliminary data.</text>
</comment>
<keyword evidence="4" id="KW-1185">Reference proteome</keyword>
<dbReference type="Gene3D" id="3.40.50.1820">
    <property type="entry name" value="alpha/beta hydrolase"/>
    <property type="match status" value="1"/>
</dbReference>
<name>A0A7J6I2Z3_CANSA</name>
<dbReference type="GO" id="GO:0004806">
    <property type="term" value="F:triacylglycerol lipase activity"/>
    <property type="evidence" value="ECO:0007669"/>
    <property type="project" value="InterPro"/>
</dbReference>
<evidence type="ECO:0000313" key="4">
    <source>
        <dbReference type="Proteomes" id="UP000583929"/>
    </source>
</evidence>
<dbReference type="PANTHER" id="PTHR46086">
    <property type="entry name" value="ALPHA/BETA-HYDROLASES SUPERFAMILY PROTEIN"/>
    <property type="match status" value="1"/>
</dbReference>
<dbReference type="SUPFAM" id="SSF53474">
    <property type="entry name" value="alpha/beta-Hydrolases"/>
    <property type="match status" value="1"/>
</dbReference>